<feature type="chain" id="PRO_5047180991" evidence="3">
    <location>
        <begin position="20"/>
        <end position="147"/>
    </location>
</feature>
<organism evidence="4 5">
    <name type="scientific">Stylosanthes scabra</name>
    <dbReference type="NCBI Taxonomy" id="79078"/>
    <lineage>
        <taxon>Eukaryota</taxon>
        <taxon>Viridiplantae</taxon>
        <taxon>Streptophyta</taxon>
        <taxon>Embryophyta</taxon>
        <taxon>Tracheophyta</taxon>
        <taxon>Spermatophyta</taxon>
        <taxon>Magnoliopsida</taxon>
        <taxon>eudicotyledons</taxon>
        <taxon>Gunneridae</taxon>
        <taxon>Pentapetalae</taxon>
        <taxon>rosids</taxon>
        <taxon>fabids</taxon>
        <taxon>Fabales</taxon>
        <taxon>Fabaceae</taxon>
        <taxon>Papilionoideae</taxon>
        <taxon>50 kb inversion clade</taxon>
        <taxon>dalbergioids sensu lato</taxon>
        <taxon>Dalbergieae</taxon>
        <taxon>Pterocarpus clade</taxon>
        <taxon>Stylosanthes</taxon>
    </lineage>
</organism>
<dbReference type="EMBL" id="JASCZI010271878">
    <property type="protein sequence ID" value="MED6216488.1"/>
    <property type="molecule type" value="Genomic_DNA"/>
</dbReference>
<evidence type="ECO:0000256" key="1">
    <source>
        <dbReference type="SAM" id="MobiDB-lite"/>
    </source>
</evidence>
<accession>A0ABU6Z6R6</accession>
<dbReference type="Proteomes" id="UP001341840">
    <property type="component" value="Unassembled WGS sequence"/>
</dbReference>
<evidence type="ECO:0000313" key="4">
    <source>
        <dbReference type="EMBL" id="MED6216488.1"/>
    </source>
</evidence>
<gene>
    <name evidence="4" type="ORF">PIB30_008184</name>
</gene>
<protein>
    <submittedName>
        <fullName evidence="4">Uncharacterized protein</fullName>
    </submittedName>
</protein>
<evidence type="ECO:0000313" key="5">
    <source>
        <dbReference type="Proteomes" id="UP001341840"/>
    </source>
</evidence>
<keyword evidence="2" id="KW-1133">Transmembrane helix</keyword>
<keyword evidence="2" id="KW-0472">Membrane</keyword>
<feature type="transmembrane region" description="Helical" evidence="2">
    <location>
        <begin position="35"/>
        <end position="54"/>
    </location>
</feature>
<keyword evidence="2" id="KW-0812">Transmembrane</keyword>
<feature type="transmembrane region" description="Helical" evidence="2">
    <location>
        <begin position="61"/>
        <end position="79"/>
    </location>
</feature>
<keyword evidence="3" id="KW-0732">Signal</keyword>
<comment type="caution">
    <text evidence="4">The sequence shown here is derived from an EMBL/GenBank/DDBJ whole genome shotgun (WGS) entry which is preliminary data.</text>
</comment>
<evidence type="ECO:0000256" key="3">
    <source>
        <dbReference type="SAM" id="SignalP"/>
    </source>
</evidence>
<keyword evidence="5" id="KW-1185">Reference proteome</keyword>
<evidence type="ECO:0000256" key="2">
    <source>
        <dbReference type="SAM" id="Phobius"/>
    </source>
</evidence>
<feature type="signal peptide" evidence="3">
    <location>
        <begin position="1"/>
        <end position="19"/>
    </location>
</feature>
<sequence length="147" mass="16285">MSHSLLYTLLLYIIPTSSSLIISPSSLSSSSSSLSLSLSLILWSFFSFFLILFGEMRLSEVVIVVWLLLWACVGSNTVARKSGCGSNLFEGAKKKNRSEELQNNDSNNNAKKFILKNKNNNTTTTPSSETDEKRVVPTGPNPLHNRR</sequence>
<proteinExistence type="predicted"/>
<reference evidence="4 5" key="1">
    <citation type="journal article" date="2023" name="Plants (Basel)">
        <title>Bridging the Gap: Combining Genomics and Transcriptomics Approaches to Understand Stylosanthes scabra, an Orphan Legume from the Brazilian Caatinga.</title>
        <authorList>
            <person name="Ferreira-Neto J.R.C."/>
            <person name="da Silva M.D."/>
            <person name="Binneck E."/>
            <person name="de Melo N.F."/>
            <person name="da Silva R.H."/>
            <person name="de Melo A.L.T.M."/>
            <person name="Pandolfi V."/>
            <person name="Bustamante F.O."/>
            <person name="Brasileiro-Vidal A.C."/>
            <person name="Benko-Iseppon A.M."/>
        </authorList>
    </citation>
    <scope>NUCLEOTIDE SEQUENCE [LARGE SCALE GENOMIC DNA]</scope>
    <source>
        <tissue evidence="4">Leaves</tissue>
    </source>
</reference>
<name>A0ABU6Z6R6_9FABA</name>
<feature type="compositionally biased region" description="Low complexity" evidence="1">
    <location>
        <begin position="107"/>
        <end position="125"/>
    </location>
</feature>
<feature type="region of interest" description="Disordered" evidence="1">
    <location>
        <begin position="95"/>
        <end position="147"/>
    </location>
</feature>